<dbReference type="EMBL" id="JARXIC010000007">
    <property type="protein sequence ID" value="MDQ8193969.1"/>
    <property type="molecule type" value="Genomic_DNA"/>
</dbReference>
<dbReference type="PANTHER" id="PTHR13806">
    <property type="entry name" value="FLOTILLIN-RELATED"/>
    <property type="match status" value="1"/>
</dbReference>
<dbReference type="Gene3D" id="3.30.479.30">
    <property type="entry name" value="Band 7 domain"/>
    <property type="match status" value="1"/>
</dbReference>
<evidence type="ECO:0000256" key="1">
    <source>
        <dbReference type="ARBA" id="ARBA00004308"/>
    </source>
</evidence>
<accession>A0ABU1AH88</accession>
<comment type="subcellular location">
    <subcellularLocation>
        <location evidence="1">Endomembrane system</location>
    </subcellularLocation>
</comment>
<feature type="coiled-coil region" evidence="2">
    <location>
        <begin position="237"/>
        <end position="311"/>
    </location>
</feature>
<keyword evidence="5" id="KW-1185">Reference proteome</keyword>
<keyword evidence="2" id="KW-0175">Coiled coil</keyword>
<evidence type="ECO:0000256" key="3">
    <source>
        <dbReference type="SAM" id="Phobius"/>
    </source>
</evidence>
<feature type="transmembrane region" description="Helical" evidence="3">
    <location>
        <begin position="12"/>
        <end position="33"/>
    </location>
</feature>
<protein>
    <recommendedName>
        <fullName evidence="6">Flotillin family protein</fullName>
    </recommendedName>
</protein>
<name>A0ABU1AH88_9BACT</name>
<evidence type="ECO:0008006" key="6">
    <source>
        <dbReference type="Google" id="ProtNLM"/>
    </source>
</evidence>
<gene>
    <name evidence="4" type="ORF">QEH59_06010</name>
</gene>
<organism evidence="4 5">
    <name type="scientific">Thalassobacterium sedimentorum</name>
    <dbReference type="NCBI Taxonomy" id="3041258"/>
    <lineage>
        <taxon>Bacteria</taxon>
        <taxon>Pseudomonadati</taxon>
        <taxon>Verrucomicrobiota</taxon>
        <taxon>Opitutia</taxon>
        <taxon>Puniceicoccales</taxon>
        <taxon>Coraliomargaritaceae</taxon>
        <taxon>Thalassobacterium</taxon>
    </lineage>
</organism>
<dbReference type="PANTHER" id="PTHR13806:SF31">
    <property type="entry name" value="FLOTILLIN-LIKE PROTEIN 1-RELATED"/>
    <property type="match status" value="1"/>
</dbReference>
<dbReference type="Proteomes" id="UP001243717">
    <property type="component" value="Unassembled WGS sequence"/>
</dbReference>
<dbReference type="RefSeq" id="WP_308984453.1">
    <property type="nucleotide sequence ID" value="NZ_JARXIC010000007.1"/>
</dbReference>
<feature type="transmembrane region" description="Helical" evidence="3">
    <location>
        <begin position="45"/>
        <end position="66"/>
    </location>
</feature>
<dbReference type="InterPro" id="IPR027705">
    <property type="entry name" value="Flotillin_fam"/>
</dbReference>
<comment type="caution">
    <text evidence="4">The sequence shown here is derived from an EMBL/GenBank/DDBJ whole genome shotgun (WGS) entry which is preliminary data.</text>
</comment>
<evidence type="ECO:0000313" key="4">
    <source>
        <dbReference type="EMBL" id="MDQ8193969.1"/>
    </source>
</evidence>
<dbReference type="InterPro" id="IPR036013">
    <property type="entry name" value="Band_7/SPFH_dom_sf"/>
</dbReference>
<keyword evidence="3" id="KW-1133">Transmembrane helix</keyword>
<evidence type="ECO:0000256" key="2">
    <source>
        <dbReference type="SAM" id="Coils"/>
    </source>
</evidence>
<evidence type="ECO:0000313" key="5">
    <source>
        <dbReference type="Proteomes" id="UP001243717"/>
    </source>
</evidence>
<keyword evidence="3" id="KW-0472">Membrane</keyword>
<proteinExistence type="predicted"/>
<dbReference type="SUPFAM" id="SSF117892">
    <property type="entry name" value="Band 7/SPFH domain"/>
    <property type="match status" value="1"/>
</dbReference>
<keyword evidence="3" id="KW-0812">Transmembrane</keyword>
<reference evidence="4 5" key="1">
    <citation type="submission" date="2023-04" db="EMBL/GenBank/DDBJ databases">
        <title>A novel bacteria isolated from coastal sediment.</title>
        <authorList>
            <person name="Liu X.-J."/>
            <person name="Du Z.-J."/>
        </authorList>
    </citation>
    <scope>NUCLEOTIDE SEQUENCE [LARGE SCALE GENOMIC DNA]</scope>
    <source>
        <strain evidence="4 5">SDUM461004</strain>
    </source>
</reference>
<sequence length="692" mass="77574">MNILYSLAIIESVGLTVLLGIAAAIVGLLVTLIKMYRKVDQGYALVRNGFGGTQVSFAGMVSVPVLHKLEIMDLRVQHLPLDRRGKDGLICQDNVRADISVGFYVRVNPHENDVKAVAKAVGCERASDLDKIRELFDAKFSEALKTAGKQFDFESLYTDRIDFRNKIIEVIGQDLNGYALEDVAIDYLEQTPLEALNPDNILDSEGIKKIAERTATQAILENEIANRRIQTIKQNDVQRIEAVLEMEKQQAEAEEKQKREIAVIRSREEAEAKRVSEEQRLRAEQARINTEEELQIAQQNMERQVIVAEKNKQKTDAVETERVERDRQLEVVERDKVTTLADIEKTKAVEIEKRNIQDVIKERVMVEKTVVVEQEKIKDTEAFATADRQKRVSITDAEEKAEREKLTRLKDAEASQEAEKLKADEEFYKQVRKAESSKRATELSSEEIVIAAEAEEAASVKQALAKKHLAEGVAAETAAQGLGEAKVMEAKATASLRQGEADAKTSELKFEADAKGITEKAAAMKLFNESGKEHEEFKLRLEKDKEIELESIRVNEEIARHQAQVLSDSLKNTKVDIVGGSTEFYNDIIGAVTRGKSFERTLSSSPALTDVKETFFNGDPEYFRAQVSNWLKDFNIDVATVKDLSVANLMLKLASETNDQDKLSRIRGLAGLAEKFGLANESVQQFLMLGQK</sequence>